<reference evidence="5 7" key="1">
    <citation type="journal article" date="2014" name="Genome Announc.">
        <title>Genome Sequence of Yersinia similis Y228T, a Member of the Yersinia pseudotuberculosis Complex.</title>
        <authorList>
            <person name="Sprague L.D."/>
            <person name="Neubauer H."/>
        </authorList>
    </citation>
    <scope>NUCLEOTIDE SEQUENCE [LARGE SCALE GENOMIC DNA]</scope>
    <source>
        <strain evidence="5 7">228</strain>
    </source>
</reference>
<feature type="domain" description="Type II/III secretion system secretin-like" evidence="3">
    <location>
        <begin position="235"/>
        <end position="391"/>
    </location>
</feature>
<evidence type="ECO:0000313" key="5">
    <source>
        <dbReference type="EMBL" id="AHK18607.1"/>
    </source>
</evidence>
<dbReference type="InterPro" id="IPR004846">
    <property type="entry name" value="T2SS/T3SS_dom"/>
</dbReference>
<dbReference type="PATRIC" id="fig|367190.3.peg.745"/>
<dbReference type="Proteomes" id="UP000019439">
    <property type="component" value="Chromosome"/>
</dbReference>
<keyword evidence="2" id="KW-0812">Transmembrane</keyword>
<dbReference type="GeneID" id="96662815"/>
<accession>A0A0T9R4X8</accession>
<dbReference type="KEGG" id="ysi:BF17_04045"/>
<evidence type="ECO:0000259" key="4">
    <source>
        <dbReference type="Pfam" id="PF13629"/>
    </source>
</evidence>
<organism evidence="6 8">
    <name type="scientific">Yersinia similis</name>
    <dbReference type="NCBI Taxonomy" id="367190"/>
    <lineage>
        <taxon>Bacteria</taxon>
        <taxon>Pseudomonadati</taxon>
        <taxon>Pseudomonadota</taxon>
        <taxon>Gammaproteobacteria</taxon>
        <taxon>Enterobacterales</taxon>
        <taxon>Yersiniaceae</taxon>
        <taxon>Yersinia</taxon>
    </lineage>
</organism>
<dbReference type="GO" id="GO:0015627">
    <property type="term" value="C:type II protein secretion system complex"/>
    <property type="evidence" value="ECO:0007669"/>
    <property type="project" value="TreeGrafter"/>
</dbReference>
<dbReference type="AlphaFoldDB" id="A0A0T9R4X8"/>
<dbReference type="InterPro" id="IPR050810">
    <property type="entry name" value="Bact_Secretion_Sys_Channel"/>
</dbReference>
<evidence type="ECO:0000313" key="6">
    <source>
        <dbReference type="EMBL" id="CNI45071.1"/>
    </source>
</evidence>
<dbReference type="PANTHER" id="PTHR30332">
    <property type="entry name" value="PROBABLE GENERAL SECRETION PATHWAY PROTEIN D"/>
    <property type="match status" value="1"/>
</dbReference>
<dbReference type="Pfam" id="PF13629">
    <property type="entry name" value="T2SS-T3SS_pil_N"/>
    <property type="match status" value="1"/>
</dbReference>
<dbReference type="PRINTS" id="PR01032">
    <property type="entry name" value="PHAGEIV"/>
</dbReference>
<dbReference type="Proteomes" id="UP000038204">
    <property type="component" value="Unassembled WGS sequence"/>
</dbReference>
<dbReference type="EMBL" id="CP007230">
    <property type="protein sequence ID" value="AHK18607.1"/>
    <property type="molecule type" value="Genomic_DNA"/>
</dbReference>
<evidence type="ECO:0000313" key="7">
    <source>
        <dbReference type="Proteomes" id="UP000019439"/>
    </source>
</evidence>
<feature type="transmembrane region" description="Helical" evidence="2">
    <location>
        <begin position="12"/>
        <end position="30"/>
    </location>
</feature>
<reference evidence="6 8" key="2">
    <citation type="submission" date="2015-03" db="EMBL/GenBank/DDBJ databases">
        <authorList>
            <person name="Murphy D."/>
        </authorList>
    </citation>
    <scope>NUCLEOTIDE SEQUENCE [LARGE SCALE GENOMIC DNA]</scope>
    <source>
        <strain evidence="6 8">Y233</strain>
    </source>
</reference>
<evidence type="ECO:0000256" key="1">
    <source>
        <dbReference type="RuleBase" id="RU004003"/>
    </source>
</evidence>
<evidence type="ECO:0000256" key="2">
    <source>
        <dbReference type="SAM" id="Phobius"/>
    </source>
</evidence>
<dbReference type="RefSeq" id="WP_025381408.1">
    <property type="nucleotide sequence ID" value="NZ_CGBP01000025.1"/>
</dbReference>
<dbReference type="GO" id="GO:0009306">
    <property type="term" value="P:protein secretion"/>
    <property type="evidence" value="ECO:0007669"/>
    <property type="project" value="InterPro"/>
</dbReference>
<gene>
    <name evidence="6" type="primary">pulD_3</name>
    <name evidence="5" type="ORF">BF17_04045</name>
    <name evidence="6" type="ORF">ERS008667_03431</name>
</gene>
<dbReference type="EMBL" id="CQBK01000030">
    <property type="protein sequence ID" value="CNI45071.1"/>
    <property type="molecule type" value="Genomic_DNA"/>
</dbReference>
<name>A0A0T9R4X8_9GAMM</name>
<evidence type="ECO:0000259" key="3">
    <source>
        <dbReference type="Pfam" id="PF00263"/>
    </source>
</evidence>
<keyword evidence="7" id="KW-1185">Reference proteome</keyword>
<proteinExistence type="inferred from homology"/>
<keyword evidence="2" id="KW-1133">Transmembrane helix</keyword>
<feature type="domain" description="Pilus formation protein N-terminal" evidence="4">
    <location>
        <begin position="32"/>
        <end position="101"/>
    </location>
</feature>
<sequence length="439" mass="49117">MNRHQLKDKKQNIIIFSVIFILYFLFENTATAKQIYLPIGGSHIIKTQEEIDTVFVSAAKTADYEIVDNNSVIIYAKKEGLAEFTLFNKNHQPISKTRVLVNNTINDAYRRIRTEFPDSKIEINKIGESYILTGSAETEEAKDTITSIIGEATASKKEKEREESYQSNPEYRGVINKIKLPQANQVNVKLTIVEITKDFTENIGLDWNSIKSAAGAFQFLNFNAQSISTLVHAINDEAIAKVLAEPNLSVLSGEYASFLVGGEIPIVSTNQNGINVEYKEFGIKLNIGAKVNEKKRIRVMLGEEVSSIDKVFNLRGGDSYPSLRIRKANTTVELGDGESFILGGLISSTERESLKKIPFIGDVPLLGALFRNAQTQRNQSELVVVATVNLVKPVSARQIELPDFMHTSTVERFFNLTNIKDTKRRKQAKDFLQKGGFIK</sequence>
<dbReference type="Pfam" id="PF00263">
    <property type="entry name" value="Secretin"/>
    <property type="match status" value="1"/>
</dbReference>
<dbReference type="PRINTS" id="PR00811">
    <property type="entry name" value="BCTERIALGSPD"/>
</dbReference>
<evidence type="ECO:0000313" key="8">
    <source>
        <dbReference type="Proteomes" id="UP000038204"/>
    </source>
</evidence>
<dbReference type="InterPro" id="IPR032789">
    <property type="entry name" value="T2SS-T3SS_pil_N"/>
</dbReference>
<dbReference type="PANTHER" id="PTHR30332:SF17">
    <property type="entry name" value="TYPE IV PILIATION SYSTEM PROTEIN DR_0774-RELATED"/>
    <property type="match status" value="1"/>
</dbReference>
<dbReference type="InterPro" id="IPR001775">
    <property type="entry name" value="GspD/PilQ"/>
</dbReference>
<protein>
    <submittedName>
        <fullName evidence="5">Secretin</fullName>
    </submittedName>
    <submittedName>
        <fullName evidence="6">Type II/III secretion system protein</fullName>
    </submittedName>
</protein>
<comment type="similarity">
    <text evidence="1">Belongs to the bacterial secretin family.</text>
</comment>
<keyword evidence="2" id="KW-0472">Membrane</keyword>